<evidence type="ECO:0000256" key="1">
    <source>
        <dbReference type="SAM" id="SignalP"/>
    </source>
</evidence>
<evidence type="ECO:0000313" key="2">
    <source>
        <dbReference type="EMBL" id="OLF53320.1"/>
    </source>
</evidence>
<dbReference type="PANTHER" id="PTHR34309:SF1">
    <property type="entry name" value="PROTEIN GLCG"/>
    <property type="match status" value="1"/>
</dbReference>
<accession>A0A1Q8ENE0</accession>
<dbReference type="InterPro" id="IPR038084">
    <property type="entry name" value="PduO/GlcC-like_sf"/>
</dbReference>
<keyword evidence="1" id="KW-0732">Signal</keyword>
<name>A0A1Q8ENE0_9PSED</name>
<evidence type="ECO:0000313" key="3">
    <source>
        <dbReference type="Proteomes" id="UP000185578"/>
    </source>
</evidence>
<comment type="caution">
    <text evidence="2">The sequence shown here is derived from an EMBL/GenBank/DDBJ whole genome shotgun (WGS) entry which is preliminary data.</text>
</comment>
<proteinExistence type="predicted"/>
<dbReference type="OrthoDB" id="9800768at2"/>
<sequence>MHVKPLVLALITCCSLPAAFATERSESIAQKAILNFATAQQLLKAAQETATAKGWPCAVAIVDDGGWPILSARMDGAPVVAGIELAQGKARTSALFKRPSGDLENAINSGRQAAITSGLLMMKGAQPIRVDGQVVGAIGISADTPAHDDEIAQAALAVMSQRVSP</sequence>
<dbReference type="PANTHER" id="PTHR34309">
    <property type="entry name" value="SLR1406 PROTEIN"/>
    <property type="match status" value="1"/>
</dbReference>
<feature type="chain" id="PRO_5013316897" evidence="1">
    <location>
        <begin position="21"/>
        <end position="165"/>
    </location>
</feature>
<dbReference type="Pfam" id="PF03928">
    <property type="entry name" value="HbpS-like"/>
    <property type="match status" value="1"/>
</dbReference>
<reference evidence="2 3" key="1">
    <citation type="submission" date="2016-12" db="EMBL/GenBank/DDBJ databases">
        <authorList>
            <person name="Song W.-J."/>
            <person name="Kurnit D.M."/>
        </authorList>
    </citation>
    <scope>NUCLEOTIDE SEQUENCE [LARGE SCALE GENOMIC DNA]</scope>
    <source>
        <strain evidence="2 3">PCL1601</strain>
    </source>
</reference>
<dbReference type="Proteomes" id="UP000185578">
    <property type="component" value="Unassembled WGS sequence"/>
</dbReference>
<dbReference type="RefSeq" id="WP_075120421.1">
    <property type="nucleotide sequence ID" value="NZ_MSCT01000015.1"/>
</dbReference>
<dbReference type="AlphaFoldDB" id="A0A1Q8ENE0"/>
<protein>
    <submittedName>
        <fullName evidence="2">GlcG protein</fullName>
    </submittedName>
</protein>
<dbReference type="EMBL" id="MSCT01000015">
    <property type="protein sequence ID" value="OLF53320.1"/>
    <property type="molecule type" value="Genomic_DNA"/>
</dbReference>
<dbReference type="InterPro" id="IPR005624">
    <property type="entry name" value="PduO/GlcC-like"/>
</dbReference>
<feature type="signal peptide" evidence="1">
    <location>
        <begin position="1"/>
        <end position="20"/>
    </location>
</feature>
<gene>
    <name evidence="2" type="ORF">BTN82_17730</name>
</gene>
<dbReference type="Gene3D" id="3.30.450.150">
    <property type="entry name" value="Haem-degrading domain"/>
    <property type="match status" value="1"/>
</dbReference>
<dbReference type="InterPro" id="IPR052517">
    <property type="entry name" value="GlcG_carb_metab_protein"/>
</dbReference>
<organism evidence="2 3">
    <name type="scientific">Pseudomonas chlororaphis</name>
    <dbReference type="NCBI Taxonomy" id="587753"/>
    <lineage>
        <taxon>Bacteria</taxon>
        <taxon>Pseudomonadati</taxon>
        <taxon>Pseudomonadota</taxon>
        <taxon>Gammaproteobacteria</taxon>
        <taxon>Pseudomonadales</taxon>
        <taxon>Pseudomonadaceae</taxon>
        <taxon>Pseudomonas</taxon>
    </lineage>
</organism>
<dbReference type="SUPFAM" id="SSF143744">
    <property type="entry name" value="GlcG-like"/>
    <property type="match status" value="1"/>
</dbReference>